<feature type="region of interest" description="Disordered" evidence="1">
    <location>
        <begin position="27"/>
        <end position="54"/>
    </location>
</feature>
<dbReference type="RefSeq" id="WP_145776779.1">
    <property type="nucleotide sequence ID" value="NZ_BAAATQ010000059.1"/>
</dbReference>
<reference evidence="3 4" key="1">
    <citation type="submission" date="2019-07" db="EMBL/GenBank/DDBJ databases">
        <title>R&amp;d 2014.</title>
        <authorList>
            <person name="Klenk H.-P."/>
        </authorList>
    </citation>
    <scope>NUCLEOTIDE SEQUENCE [LARGE SCALE GENOMIC DNA]</scope>
    <source>
        <strain evidence="3 4">DSM 43868</strain>
    </source>
</reference>
<dbReference type="EMBL" id="VLKE01000001">
    <property type="protein sequence ID" value="TWH70529.1"/>
    <property type="molecule type" value="Genomic_DNA"/>
</dbReference>
<evidence type="ECO:0000259" key="2">
    <source>
        <dbReference type="Pfam" id="PF01471"/>
    </source>
</evidence>
<proteinExistence type="predicted"/>
<dbReference type="GO" id="GO:0016787">
    <property type="term" value="F:hydrolase activity"/>
    <property type="evidence" value="ECO:0007669"/>
    <property type="project" value="UniProtKB-KW"/>
</dbReference>
<dbReference type="Proteomes" id="UP000319825">
    <property type="component" value="Unassembled WGS sequence"/>
</dbReference>
<keyword evidence="4" id="KW-1185">Reference proteome</keyword>
<accession>A0A562IHP1</accession>
<name>A0A562IHP1_MICOL</name>
<dbReference type="Pfam" id="PF01471">
    <property type="entry name" value="PG_binding_1"/>
    <property type="match status" value="2"/>
</dbReference>
<feature type="domain" description="Peptidoglycan binding-like" evidence="2">
    <location>
        <begin position="247"/>
        <end position="279"/>
    </location>
</feature>
<dbReference type="InterPro" id="IPR036365">
    <property type="entry name" value="PGBD-like_sf"/>
</dbReference>
<gene>
    <name evidence="3" type="ORF">JD77_05554</name>
</gene>
<dbReference type="InterPro" id="IPR002477">
    <property type="entry name" value="Peptidoglycan-bd-like"/>
</dbReference>
<evidence type="ECO:0000256" key="1">
    <source>
        <dbReference type="SAM" id="MobiDB-lite"/>
    </source>
</evidence>
<feature type="domain" description="Peptidoglycan binding-like" evidence="2">
    <location>
        <begin position="145"/>
        <end position="200"/>
    </location>
</feature>
<dbReference type="OrthoDB" id="7671932at2"/>
<protein>
    <submittedName>
        <fullName evidence="3">Peptidoglycan hydrolase-like protein with peptidoglycan-binding domain</fullName>
    </submittedName>
</protein>
<comment type="caution">
    <text evidence="3">The sequence shown here is derived from an EMBL/GenBank/DDBJ whole genome shotgun (WGS) entry which is preliminary data.</text>
</comment>
<dbReference type="InterPro" id="IPR036366">
    <property type="entry name" value="PGBDSf"/>
</dbReference>
<evidence type="ECO:0000313" key="4">
    <source>
        <dbReference type="Proteomes" id="UP000319825"/>
    </source>
</evidence>
<evidence type="ECO:0000313" key="3">
    <source>
        <dbReference type="EMBL" id="TWH70529.1"/>
    </source>
</evidence>
<dbReference type="Gene3D" id="1.10.101.10">
    <property type="entry name" value="PGBD-like superfamily/PGBD"/>
    <property type="match status" value="2"/>
</dbReference>
<keyword evidence="3" id="KW-0378">Hydrolase</keyword>
<feature type="region of interest" description="Disordered" evidence="1">
    <location>
        <begin position="203"/>
        <end position="223"/>
    </location>
</feature>
<dbReference type="SUPFAM" id="SSF47090">
    <property type="entry name" value="PGBD-like"/>
    <property type="match status" value="2"/>
</dbReference>
<dbReference type="AlphaFoldDB" id="A0A562IHP1"/>
<organism evidence="3 4">
    <name type="scientific">Micromonospora olivasterospora</name>
    <dbReference type="NCBI Taxonomy" id="1880"/>
    <lineage>
        <taxon>Bacteria</taxon>
        <taxon>Bacillati</taxon>
        <taxon>Actinomycetota</taxon>
        <taxon>Actinomycetes</taxon>
        <taxon>Micromonosporales</taxon>
        <taxon>Micromonosporaceae</taxon>
        <taxon>Micromonospora</taxon>
    </lineage>
</organism>
<feature type="compositionally biased region" description="Basic and acidic residues" evidence="1">
    <location>
        <begin position="39"/>
        <end position="50"/>
    </location>
</feature>
<sequence length="285" mass="31534">MTAHLAPVLRVLREEINARWPHRDRGSDGWIGDAAHQARQSDHNPDRDDSSVNALDVDVDGIDPLLVVRQCIAHPSTQYVIHNRVIWSRSRGFAAARYTGSNPHTKHLHVSVSHQRVLEDSTRSWGIATSTARRLGDRVLRLECRGGDVRELQTLANRLGARLVVDGVFGPRTNAWVRSFQKAHALELDGIVGPATLAALRKATTPPKPQAGRAPGSRTLRRGSTGEDVAFVKRFIGARRCGPAGPDFDERTDAAVRWYQRMRGIADDGVVGRITWGQMGIRVTY</sequence>